<dbReference type="EMBL" id="ML977334">
    <property type="protein sequence ID" value="KAF2111331.1"/>
    <property type="molecule type" value="Genomic_DNA"/>
</dbReference>
<gene>
    <name evidence="1" type="ORF">BDV96DRAFT_581988</name>
</gene>
<reference evidence="1" key="1">
    <citation type="journal article" date="2020" name="Stud. Mycol.">
        <title>101 Dothideomycetes genomes: a test case for predicting lifestyles and emergence of pathogens.</title>
        <authorList>
            <person name="Haridas S."/>
            <person name="Albert R."/>
            <person name="Binder M."/>
            <person name="Bloem J."/>
            <person name="Labutti K."/>
            <person name="Salamov A."/>
            <person name="Andreopoulos B."/>
            <person name="Baker S."/>
            <person name="Barry K."/>
            <person name="Bills G."/>
            <person name="Bluhm B."/>
            <person name="Cannon C."/>
            <person name="Castanera R."/>
            <person name="Culley D."/>
            <person name="Daum C."/>
            <person name="Ezra D."/>
            <person name="Gonzalez J."/>
            <person name="Henrissat B."/>
            <person name="Kuo A."/>
            <person name="Liang C."/>
            <person name="Lipzen A."/>
            <person name="Lutzoni F."/>
            <person name="Magnuson J."/>
            <person name="Mondo S."/>
            <person name="Nolan M."/>
            <person name="Ohm R."/>
            <person name="Pangilinan J."/>
            <person name="Park H.-J."/>
            <person name="Ramirez L."/>
            <person name="Alfaro M."/>
            <person name="Sun H."/>
            <person name="Tritt A."/>
            <person name="Yoshinaga Y."/>
            <person name="Zwiers L.-H."/>
            <person name="Turgeon B."/>
            <person name="Goodwin S."/>
            <person name="Spatafora J."/>
            <person name="Crous P."/>
            <person name="Grigoriev I."/>
        </authorList>
    </citation>
    <scope>NUCLEOTIDE SEQUENCE</scope>
    <source>
        <strain evidence="1">CBS 627.86</strain>
    </source>
</reference>
<proteinExistence type="predicted"/>
<dbReference type="Proteomes" id="UP000799770">
    <property type="component" value="Unassembled WGS sequence"/>
</dbReference>
<keyword evidence="2" id="KW-1185">Reference proteome</keyword>
<name>A0A6A5YYZ9_9PLEO</name>
<sequence length="500" mass="56776">MEIWYDYISVPQWEKPLKERIISAITRVFYNAHFTLVHLSDIDDNTIKLLRHGGTQEDRIRGVTGICNAKWFSRVWTVMELIRSQNPRVMNSHYRIVERVRDVFLDEVNDVWNSELVASGNVHELESLAQMGKNIVPWNLGPLRISHIAKVVDFGTAFTLLSRRGCASDSDFFEALLGIVRPRRVEGKLSSDPAQAMRQIAVSCLEMGDYSPLLMMSRSYNGGDNHTFYSTSAHRNGAAHLLERCGYLDVMTYALGPLEGFPTHHAESEFRPGLRLKLEIIGKVTFAMTDTTRLFQPWLFLIIARTVLNFTGPNVDQFVRTIGSRLYNLCNEDVEEVLSDKDAWARIHEILYQWYNKTGTSHNDEERFPSGQTLAGLIGLDRIRTRSHRLVSAMDWMGEHGGTLHGANAGNLIAARCLGCHETFVYRAAFLRPPSEVYGSMAYRLAGVLHQGRSNESLGILVKDTEIVGRLVWASRACECRLTEKVDISLHDLPKRRPRN</sequence>
<evidence type="ECO:0000313" key="1">
    <source>
        <dbReference type="EMBL" id="KAF2111331.1"/>
    </source>
</evidence>
<dbReference type="OrthoDB" id="5382128at2759"/>
<organism evidence="1 2">
    <name type="scientific">Lophiotrema nucula</name>
    <dbReference type="NCBI Taxonomy" id="690887"/>
    <lineage>
        <taxon>Eukaryota</taxon>
        <taxon>Fungi</taxon>
        <taxon>Dikarya</taxon>
        <taxon>Ascomycota</taxon>
        <taxon>Pezizomycotina</taxon>
        <taxon>Dothideomycetes</taxon>
        <taxon>Pleosporomycetidae</taxon>
        <taxon>Pleosporales</taxon>
        <taxon>Lophiotremataceae</taxon>
        <taxon>Lophiotrema</taxon>
    </lineage>
</organism>
<evidence type="ECO:0000313" key="2">
    <source>
        <dbReference type="Proteomes" id="UP000799770"/>
    </source>
</evidence>
<dbReference type="AlphaFoldDB" id="A0A6A5YYZ9"/>
<protein>
    <recommendedName>
        <fullName evidence="3">Heterokaryon incompatibility domain-containing protein</fullName>
    </recommendedName>
</protein>
<accession>A0A6A5YYZ9</accession>
<evidence type="ECO:0008006" key="3">
    <source>
        <dbReference type="Google" id="ProtNLM"/>
    </source>
</evidence>